<accession>W7T9T2</accession>
<dbReference type="EMBL" id="AZIL01001820">
    <property type="protein sequence ID" value="EWM23122.1"/>
    <property type="molecule type" value="Genomic_DNA"/>
</dbReference>
<sequence length="66" mass="7666">MCFIASGDFRNVGGIYIPDKLSMCQKSVYNGGCWEHLRTIRMRVCNACECRCLGEAWWPLISNKWF</sequence>
<reference evidence="1 2" key="1">
    <citation type="journal article" date="2014" name="Mol. Plant">
        <title>Chromosome Scale Genome Assembly and Transcriptome Profiling of Nannochloropsis gaditana in Nitrogen Depletion.</title>
        <authorList>
            <person name="Corteggiani Carpinelli E."/>
            <person name="Telatin A."/>
            <person name="Vitulo N."/>
            <person name="Forcato C."/>
            <person name="D'Angelo M."/>
            <person name="Schiavon R."/>
            <person name="Vezzi A."/>
            <person name="Giacometti G.M."/>
            <person name="Morosinotto T."/>
            <person name="Valle G."/>
        </authorList>
    </citation>
    <scope>NUCLEOTIDE SEQUENCE [LARGE SCALE GENOMIC DNA]</scope>
    <source>
        <strain evidence="1 2">B-31</strain>
    </source>
</reference>
<name>W7T9T2_9STRA</name>
<keyword evidence="2" id="KW-1185">Reference proteome</keyword>
<proteinExistence type="predicted"/>
<gene>
    <name evidence="1" type="ORF">Naga_103686g1</name>
</gene>
<dbReference type="Proteomes" id="UP000019335">
    <property type="component" value="Chromosome 18"/>
</dbReference>
<comment type="caution">
    <text evidence="1">The sequence shown here is derived from an EMBL/GenBank/DDBJ whole genome shotgun (WGS) entry which is preliminary data.</text>
</comment>
<evidence type="ECO:0000313" key="1">
    <source>
        <dbReference type="EMBL" id="EWM23122.1"/>
    </source>
</evidence>
<dbReference type="AlphaFoldDB" id="W7T9T2"/>
<protein>
    <submittedName>
        <fullName evidence="1">Uncharacterized protein</fullName>
    </submittedName>
</protein>
<evidence type="ECO:0000313" key="2">
    <source>
        <dbReference type="Proteomes" id="UP000019335"/>
    </source>
</evidence>
<organism evidence="1 2">
    <name type="scientific">Nannochloropsis gaditana</name>
    <dbReference type="NCBI Taxonomy" id="72520"/>
    <lineage>
        <taxon>Eukaryota</taxon>
        <taxon>Sar</taxon>
        <taxon>Stramenopiles</taxon>
        <taxon>Ochrophyta</taxon>
        <taxon>Eustigmatophyceae</taxon>
        <taxon>Eustigmatales</taxon>
        <taxon>Monodopsidaceae</taxon>
        <taxon>Nannochloropsis</taxon>
    </lineage>
</organism>